<dbReference type="KEGG" id="fya:KMW28_08575"/>
<accession>A0AAX1NC08</accession>
<dbReference type="GO" id="GO:0006633">
    <property type="term" value="P:fatty acid biosynthetic process"/>
    <property type="evidence" value="ECO:0007669"/>
    <property type="project" value="InterPro"/>
</dbReference>
<keyword evidence="5" id="KW-1185">Reference proteome</keyword>
<dbReference type="AlphaFoldDB" id="A0AAX1NC08"/>
<evidence type="ECO:0000256" key="3">
    <source>
        <dbReference type="ARBA" id="ARBA00023098"/>
    </source>
</evidence>
<evidence type="ECO:0000313" key="4">
    <source>
        <dbReference type="EMBL" id="QWG03622.1"/>
    </source>
</evidence>
<evidence type="ECO:0000256" key="1">
    <source>
        <dbReference type="ARBA" id="ARBA00022516"/>
    </source>
</evidence>
<dbReference type="PANTHER" id="PTHR38764">
    <property type="entry name" value="ACYL CARRIER PROTEIN PHOSPHODIESTERASE"/>
    <property type="match status" value="1"/>
</dbReference>
<keyword evidence="2" id="KW-0378">Hydrolase</keyword>
<gene>
    <name evidence="4" type="ORF">KMW28_08575</name>
</gene>
<protein>
    <submittedName>
        <fullName evidence="4">DUF479 domain-containing protein</fullName>
    </submittedName>
</protein>
<dbReference type="EMBL" id="CP076132">
    <property type="protein sequence ID" value="QWG03622.1"/>
    <property type="molecule type" value="Genomic_DNA"/>
</dbReference>
<keyword evidence="3" id="KW-0443">Lipid metabolism</keyword>
<evidence type="ECO:0000313" key="5">
    <source>
        <dbReference type="Proteomes" id="UP000678679"/>
    </source>
</evidence>
<evidence type="ECO:0000256" key="2">
    <source>
        <dbReference type="ARBA" id="ARBA00022801"/>
    </source>
</evidence>
<name>A0AAX1NC08_9BACT</name>
<proteinExistence type="predicted"/>
<keyword evidence="1" id="KW-0444">Lipid biosynthesis</keyword>
<dbReference type="InterPro" id="IPR007431">
    <property type="entry name" value="ACP_PD"/>
</dbReference>
<reference evidence="4 5" key="1">
    <citation type="submission" date="2021-05" db="EMBL/GenBank/DDBJ databases">
        <title>Comparative genomic studies on the polysaccharide-degrading batcterial strains of the Flammeovirga genus.</title>
        <authorList>
            <person name="Zewei F."/>
            <person name="Zheng Z."/>
            <person name="Yu L."/>
            <person name="Ruyue G."/>
            <person name="Yanhong M."/>
            <person name="Yuanyuan C."/>
            <person name="Jingyan G."/>
            <person name="Wenjun H."/>
        </authorList>
    </citation>
    <scope>NUCLEOTIDE SEQUENCE [LARGE SCALE GENOMIC DNA]</scope>
    <source>
        <strain evidence="4 5">NBRC:100898</strain>
    </source>
</reference>
<sequence length="193" mass="23432">MNYLAHLYLSRDDHEEMFGNFLGDFVKGKNLSHLPQKVGKGVQLHRLIDEYTDNHEVTKEIQNHLKPVAGRYSLIVVDIYYDHFLAKHWNEFEPHLALSTFADNFYTHNYWKEDWVPQKALDIYPFMKDYDWLNVYAKMYGMQRVFNGMQRRIKNRVELSNAVQWLEKDYEFYQSQFFKFFPDLVTFSQQHRL</sequence>
<dbReference type="PIRSF" id="PIRSF011489">
    <property type="entry name" value="DUF479"/>
    <property type="match status" value="1"/>
</dbReference>
<dbReference type="Pfam" id="PF04336">
    <property type="entry name" value="ACP_PD"/>
    <property type="match status" value="1"/>
</dbReference>
<dbReference type="PANTHER" id="PTHR38764:SF1">
    <property type="entry name" value="ACYL CARRIER PROTEIN PHOSPHODIESTERASE"/>
    <property type="match status" value="1"/>
</dbReference>
<dbReference type="GO" id="GO:0008770">
    <property type="term" value="F:[acyl-carrier-protein] phosphodiesterase activity"/>
    <property type="evidence" value="ECO:0007669"/>
    <property type="project" value="InterPro"/>
</dbReference>
<dbReference type="RefSeq" id="WP_169664585.1">
    <property type="nucleotide sequence ID" value="NZ_CP076132.1"/>
</dbReference>
<organism evidence="4 5">
    <name type="scientific">Flammeovirga yaeyamensis</name>
    <dbReference type="NCBI Taxonomy" id="367791"/>
    <lineage>
        <taxon>Bacteria</taxon>
        <taxon>Pseudomonadati</taxon>
        <taxon>Bacteroidota</taxon>
        <taxon>Cytophagia</taxon>
        <taxon>Cytophagales</taxon>
        <taxon>Flammeovirgaceae</taxon>
        <taxon>Flammeovirga</taxon>
    </lineage>
</organism>
<dbReference type="Proteomes" id="UP000678679">
    <property type="component" value="Chromosome 1"/>
</dbReference>